<dbReference type="RefSeq" id="WP_092780812.1">
    <property type="nucleotide sequence ID" value="NZ_FNAP01000001.1"/>
</dbReference>
<dbReference type="OrthoDB" id="9812722at2"/>
<feature type="compositionally biased region" description="Low complexity" evidence="1">
    <location>
        <begin position="116"/>
        <end position="125"/>
    </location>
</feature>
<evidence type="ECO:0000313" key="2">
    <source>
        <dbReference type="EMBL" id="SDD67559.1"/>
    </source>
</evidence>
<feature type="region of interest" description="Disordered" evidence="1">
    <location>
        <begin position="90"/>
        <end position="137"/>
    </location>
</feature>
<accession>A0A1G6WP44</accession>
<feature type="region of interest" description="Disordered" evidence="1">
    <location>
        <begin position="29"/>
        <end position="54"/>
    </location>
</feature>
<proteinExistence type="predicted"/>
<name>A0A1G6WP44_9PROT</name>
<reference evidence="2 3" key="1">
    <citation type="submission" date="2016-10" db="EMBL/GenBank/DDBJ databases">
        <authorList>
            <person name="de Groot N.N."/>
        </authorList>
    </citation>
    <scope>NUCLEOTIDE SEQUENCE [LARGE SCALE GENOMIC DNA]</scope>
    <source>
        <strain evidence="2 3">ATCC 700224</strain>
    </source>
</reference>
<keyword evidence="3" id="KW-1185">Reference proteome</keyword>
<evidence type="ECO:0008006" key="4">
    <source>
        <dbReference type="Google" id="ProtNLM"/>
    </source>
</evidence>
<dbReference type="AlphaFoldDB" id="A0A1G6WP44"/>
<dbReference type="EMBL" id="FNAP01000001">
    <property type="protein sequence ID" value="SDD67559.1"/>
    <property type="molecule type" value="Genomic_DNA"/>
</dbReference>
<protein>
    <recommendedName>
        <fullName evidence="4">SprA-related family protein</fullName>
    </recommendedName>
</protein>
<dbReference type="Proteomes" id="UP000199412">
    <property type="component" value="Unassembled WGS sequence"/>
</dbReference>
<gene>
    <name evidence="2" type="ORF">SAMN05421720_101223</name>
</gene>
<evidence type="ECO:0000313" key="3">
    <source>
        <dbReference type="Proteomes" id="UP000199412"/>
    </source>
</evidence>
<evidence type="ECO:0000256" key="1">
    <source>
        <dbReference type="SAM" id="MobiDB-lite"/>
    </source>
</evidence>
<sequence>MLSPAQFYPGPSLAYREYGPAAAEAASARVARDGSQNQGAAGTRRLESGAATQQAGAVRIAGQAPSLSTEVIGAFGLLEPEGQFGLESVADEPFSSVPPSPPPTQAGGLDADEESGSSAGTDSAGTGQGLGTEDLTAEDEAEVRRLQALDAEARQQATEAGVGDTVVMQYEVGPDGRLYAVAARVSASLGGLIPTNADSDEAEAAQGTRDPAAAGLFLQAAAAYAASRAL</sequence>
<organism evidence="2 3">
    <name type="scientific">Rhodospira trueperi</name>
    <dbReference type="NCBI Taxonomy" id="69960"/>
    <lineage>
        <taxon>Bacteria</taxon>
        <taxon>Pseudomonadati</taxon>
        <taxon>Pseudomonadota</taxon>
        <taxon>Alphaproteobacteria</taxon>
        <taxon>Rhodospirillales</taxon>
        <taxon>Rhodospirillaceae</taxon>
        <taxon>Rhodospira</taxon>
    </lineage>
</organism>